<dbReference type="SUPFAM" id="SSF55455">
    <property type="entry name" value="SRF-like"/>
    <property type="match status" value="1"/>
</dbReference>
<gene>
    <name evidence="2" type="ORF">IFR04_001013</name>
</gene>
<protein>
    <recommendedName>
        <fullName evidence="4">MADS-box domain-containing protein</fullName>
    </recommendedName>
</protein>
<dbReference type="InterPro" id="IPR036879">
    <property type="entry name" value="TF_MADSbox_sf"/>
</dbReference>
<dbReference type="OrthoDB" id="10340647at2759"/>
<dbReference type="Proteomes" id="UP000664132">
    <property type="component" value="Unassembled WGS sequence"/>
</dbReference>
<evidence type="ECO:0008006" key="4">
    <source>
        <dbReference type="Google" id="ProtNLM"/>
    </source>
</evidence>
<evidence type="ECO:0000256" key="1">
    <source>
        <dbReference type="SAM" id="MobiDB-lite"/>
    </source>
</evidence>
<accession>A0A8H7WJC6</accession>
<dbReference type="GO" id="GO:0003677">
    <property type="term" value="F:DNA binding"/>
    <property type="evidence" value="ECO:0007669"/>
    <property type="project" value="InterPro"/>
</dbReference>
<dbReference type="EMBL" id="JAFJYH010000007">
    <property type="protein sequence ID" value="KAG4425806.1"/>
    <property type="molecule type" value="Genomic_DNA"/>
</dbReference>
<proteinExistence type="predicted"/>
<organism evidence="2 3">
    <name type="scientific">Cadophora malorum</name>
    <dbReference type="NCBI Taxonomy" id="108018"/>
    <lineage>
        <taxon>Eukaryota</taxon>
        <taxon>Fungi</taxon>
        <taxon>Dikarya</taxon>
        <taxon>Ascomycota</taxon>
        <taxon>Pezizomycotina</taxon>
        <taxon>Leotiomycetes</taxon>
        <taxon>Helotiales</taxon>
        <taxon>Ploettnerulaceae</taxon>
        <taxon>Cadophora</taxon>
    </lineage>
</organism>
<reference evidence="2" key="1">
    <citation type="submission" date="2021-02" db="EMBL/GenBank/DDBJ databases">
        <title>Genome sequence Cadophora malorum strain M34.</title>
        <authorList>
            <person name="Stefanovic E."/>
            <person name="Vu D."/>
            <person name="Scully C."/>
            <person name="Dijksterhuis J."/>
            <person name="Roader J."/>
            <person name="Houbraken J."/>
        </authorList>
    </citation>
    <scope>NUCLEOTIDE SEQUENCE</scope>
    <source>
        <strain evidence="2">M34</strain>
    </source>
</reference>
<dbReference type="GO" id="GO:0046983">
    <property type="term" value="F:protein dimerization activity"/>
    <property type="evidence" value="ECO:0007669"/>
    <property type="project" value="InterPro"/>
</dbReference>
<name>A0A8H7WJC6_9HELO</name>
<dbReference type="GO" id="GO:0045944">
    <property type="term" value="P:positive regulation of transcription by RNA polymerase II"/>
    <property type="evidence" value="ECO:0007669"/>
    <property type="project" value="UniProtKB-ARBA"/>
</dbReference>
<feature type="compositionally biased region" description="Basic residues" evidence="1">
    <location>
        <begin position="216"/>
        <end position="238"/>
    </location>
</feature>
<evidence type="ECO:0000313" key="3">
    <source>
        <dbReference type="Proteomes" id="UP000664132"/>
    </source>
</evidence>
<comment type="caution">
    <text evidence="2">The sequence shown here is derived from an EMBL/GenBank/DDBJ whole genome shotgun (WGS) entry which is preliminary data.</text>
</comment>
<dbReference type="AlphaFoldDB" id="A0A8H7WJC6"/>
<sequence>MPSKNLTPEGQRMKLFKQRMPCVEKKMNELVAKCGAEVALFILPQDDDEMWVFKTRLNFPNVNRATTIDLHTPEDWVGRLQRQARTFDTSNEQAIAGILPSAMDLEGSDDVVDRSEINNGHTERPLPVQAPMETAHAQQRHLAEQQHDLLTLSHGTSHEEGAVLPLEEPQPALQHTTEPFGPPEKPNRPSTLRLSDVFQTAANTSPPLFVSPTTPVRRRPLSRRRANAGITRSRKRKF</sequence>
<keyword evidence="3" id="KW-1185">Reference proteome</keyword>
<evidence type="ECO:0000313" key="2">
    <source>
        <dbReference type="EMBL" id="KAG4425806.1"/>
    </source>
</evidence>
<feature type="region of interest" description="Disordered" evidence="1">
    <location>
        <begin position="203"/>
        <end position="238"/>
    </location>
</feature>